<dbReference type="InterPro" id="IPR011043">
    <property type="entry name" value="Gal_Oxase/kelch_b-propeller"/>
</dbReference>
<dbReference type="Pfam" id="PF09118">
    <property type="entry name" value="GO-like_E_set"/>
    <property type="match status" value="1"/>
</dbReference>
<evidence type="ECO:0000256" key="2">
    <source>
        <dbReference type="SAM" id="MobiDB-lite"/>
    </source>
</evidence>
<dbReference type="InterPro" id="IPR014756">
    <property type="entry name" value="Ig_E-set"/>
</dbReference>
<dbReference type="SUPFAM" id="SSF49899">
    <property type="entry name" value="Concanavalin A-like lectins/glucanases"/>
    <property type="match status" value="1"/>
</dbReference>
<dbReference type="NCBIfam" id="TIGR04183">
    <property type="entry name" value="Por_Secre_tail"/>
    <property type="match status" value="1"/>
</dbReference>
<evidence type="ECO:0000259" key="3">
    <source>
        <dbReference type="PROSITE" id="PS50022"/>
    </source>
</evidence>
<dbReference type="SUPFAM" id="SSF49785">
    <property type="entry name" value="Galactose-binding domain-like"/>
    <property type="match status" value="1"/>
</dbReference>
<dbReference type="InterPro" id="IPR037293">
    <property type="entry name" value="Gal_Oxidase_central_sf"/>
</dbReference>
<dbReference type="SMART" id="SM00612">
    <property type="entry name" value="Kelch"/>
    <property type="match status" value="2"/>
</dbReference>
<dbReference type="PANTHER" id="PTHR32208:SF56">
    <property type="entry name" value="GALACTOSE OXIDASE-RELATED"/>
    <property type="match status" value="1"/>
</dbReference>
<dbReference type="Gene3D" id="2.60.120.200">
    <property type="match status" value="1"/>
</dbReference>
<dbReference type="InterPro" id="IPR008979">
    <property type="entry name" value="Galactose-bd-like_sf"/>
</dbReference>
<evidence type="ECO:0000256" key="1">
    <source>
        <dbReference type="ARBA" id="ARBA00022729"/>
    </source>
</evidence>
<dbReference type="InterPro" id="IPR013783">
    <property type="entry name" value="Ig-like_fold"/>
</dbReference>
<feature type="region of interest" description="Disordered" evidence="2">
    <location>
        <begin position="540"/>
        <end position="563"/>
    </location>
</feature>
<dbReference type="SUPFAM" id="SSF50965">
    <property type="entry name" value="Galactose oxidase, central domain"/>
    <property type="match status" value="1"/>
</dbReference>
<dbReference type="Proteomes" id="UP000289792">
    <property type="component" value="Unassembled WGS sequence"/>
</dbReference>
<dbReference type="InterPro" id="IPR026444">
    <property type="entry name" value="Secre_tail"/>
</dbReference>
<dbReference type="GO" id="GO:0005975">
    <property type="term" value="P:carbohydrate metabolic process"/>
    <property type="evidence" value="ECO:0007669"/>
    <property type="project" value="UniProtKB-ARBA"/>
</dbReference>
<dbReference type="EMBL" id="SDDZ01000007">
    <property type="protein sequence ID" value="RXJ49510.1"/>
    <property type="molecule type" value="Genomic_DNA"/>
</dbReference>
<dbReference type="Pfam" id="PF13385">
    <property type="entry name" value="Laminin_G_3"/>
    <property type="match status" value="1"/>
</dbReference>
<dbReference type="CDD" id="cd02851">
    <property type="entry name" value="E_set_GO_C"/>
    <property type="match status" value="1"/>
</dbReference>
<sequence>MNIYTSDYFKLFMLLLFVGFNGFSQSPQDVGRWSPPIQFEIVPVAVANLPDGRLVTWSSKYHDNFGGADGYTFTQIFDPSIGEHGAVLPSTVTDTNHDMFCPGINNLADGRLMVTGGSSDEKTSIYDPKTEVWTAAQDMNIPRGYQGAVTLSNGSAFTIGGSWNESTPDGGKDGELWTEKTGWVHLPGLPGNMLWNQNDSSGEPEGEYRLDNHAWLYAAPNGKIFHAGPGENMHWIDVDGIDSNGKLGSYEFIGKRGNDPMSMNGTTAMYDIGKILKVGGSRSYSKSTPSSEISLIIDFNDEDVIVTPTENNISKARTYVSSVVLPNGEVLILGGLDRAVVFWDRPHILTAEIFNPDSKEFRTVASMTVPRTYHSAGILLKDGRVFMGGGGLCGNCEDRNHKDAEIFSPPYLFNANGDLADRPELNAPENAYYNTELTVKATPNIKEFSFIRMSSATHSINNEQRRVPVQFTEGNNGNYTITMPDALLMPPGYYMLFAINQADVPSIAETVMVGKTDSKIKGEHLLVEFDFYEGEGDLVHDTSGKNNHGTIKERDDEGNETNLSREYWSSDGLSGNALEMDGKEHLSHSILEIPSSPSLDGIKNKITVMAWVNRNTGSVVPEAGNKIPNVAIFSHDYDRSFFMGYHDGQFKVEFWTHTSGPSGHFNGYTGEYYTPGEWEHFVTTYDSDSSIAKVYVNGEMIKSESVTGDLKINAPDNLTNNTFTLSGFYDSRKSGLPSYTNYNGISDELDGRMDKFKLYDVALSEAEILAIYNKERQDLVSEGPCDDFTLSYEVNEDDRFNLRKEISVVVNDKVNFFIDDDKAEFTIKNPQGDLLDGHVLQNMTTAQSGEYTINVTLQQDFTAKNLSVESVSSEQPEGQTQHAPAVRAIDGNPSSFWHTQWLPKLDLKYPPHYIVLRLEETVHVSGLEYLPRQDHLNGTIEKYEIYVSSDPPTEENWGEKVADGVWEYNDNLKTIKFPAMQGRYVSLVSLGPWDESMKEERPWASAAEIRIKTSVITECEQVVKINVHQPQTYVFNDGWVTDNPSGESKLIDDIIIESGVALLSKPTMANTVTIQPGAALRIDDKDVILTVNTTILNSRSDSFSSLIHNGWVTGQVHYYRHVNKMGTSEGGGNDLISSPIFGGQFDAQFVAENSNLPENPENPGEFAFAPFSVTANRYENINIGSAHTLEEPIVSGKGYRTATYNGNALVFKGSITNNPIEIAIFGSPEKGLWNLIGNPYSSYLDFEMFFEVNKDQFEAAEAYQAVYGYTGKSGQWTILNNLSFEDPNLQPKIAPGQGFFVKSKIGGGIVQFTPEMRKPGTSDDFIQGRPNKNIALSKLNLIRGASNVSTSVYFVDGSTKGIDPGYDAAAYAATKVDFLLFTNLIEGNKGLDIAIQALPYEDFNDVIVPLGIRAKGGEELTISIDDLSTLPSNVKVYLEDTQNNTLTLLNDDVFKFTPTMDIDGSGRFNVHYSSKTLSLGDLDANDNLRIYTTASPKTLYITGQLTGATTAYLYDIQGRLVLNKALNPHTTENTMDISTMSTGVYVVKLNNDHQIKTQKVIVK</sequence>
<reference evidence="4 5" key="1">
    <citation type="submission" date="2019-01" db="EMBL/GenBank/DDBJ databases">
        <title>Genome sequence of the Antarctic species Gelidibacter gilvus ACAM 158(T).</title>
        <authorList>
            <person name="Bowman J.P."/>
        </authorList>
    </citation>
    <scope>NUCLEOTIDE SEQUENCE [LARGE SCALE GENOMIC DNA]</scope>
    <source>
        <strain evidence="4 5">IC158</strain>
    </source>
</reference>
<protein>
    <submittedName>
        <fullName evidence="4">DUF1929 domain-containing protein</fullName>
    </submittedName>
</protein>
<dbReference type="InterPro" id="IPR009880">
    <property type="entry name" value="Glyoxal_oxidase_N"/>
</dbReference>
<dbReference type="OrthoDB" id="872573at2"/>
<dbReference type="SUPFAM" id="SSF81296">
    <property type="entry name" value="E set domains"/>
    <property type="match status" value="1"/>
</dbReference>
<dbReference type="PROSITE" id="PS50022">
    <property type="entry name" value="FA58C_3"/>
    <property type="match status" value="1"/>
</dbReference>
<dbReference type="Gene3D" id="2.60.40.10">
    <property type="entry name" value="Immunoglobulins"/>
    <property type="match status" value="1"/>
</dbReference>
<organism evidence="4 5">
    <name type="scientific">Gelidibacter gilvus</name>
    <dbReference type="NCBI Taxonomy" id="59602"/>
    <lineage>
        <taxon>Bacteria</taxon>
        <taxon>Pseudomonadati</taxon>
        <taxon>Bacteroidota</taxon>
        <taxon>Flavobacteriia</taxon>
        <taxon>Flavobacteriales</taxon>
        <taxon>Flavobacteriaceae</taxon>
        <taxon>Gelidibacter</taxon>
    </lineage>
</organism>
<dbReference type="InterPro" id="IPR006652">
    <property type="entry name" value="Kelch_1"/>
</dbReference>
<dbReference type="Pfam" id="PF07250">
    <property type="entry name" value="Glyoxal_oxid_N"/>
    <property type="match status" value="1"/>
</dbReference>
<feature type="domain" description="F5/8 type C" evidence="3">
    <location>
        <begin position="850"/>
        <end position="1006"/>
    </location>
</feature>
<gene>
    <name evidence="4" type="ORF">ESZ48_12940</name>
</gene>
<evidence type="ECO:0000313" key="4">
    <source>
        <dbReference type="EMBL" id="RXJ49510.1"/>
    </source>
</evidence>
<dbReference type="InterPro" id="IPR013320">
    <property type="entry name" value="ConA-like_dom_sf"/>
</dbReference>
<dbReference type="Pfam" id="PF18962">
    <property type="entry name" value="Por_Secre_tail"/>
    <property type="match status" value="1"/>
</dbReference>
<keyword evidence="5" id="KW-1185">Reference proteome</keyword>
<dbReference type="GO" id="GO:0004553">
    <property type="term" value="F:hydrolase activity, hydrolyzing O-glycosyl compounds"/>
    <property type="evidence" value="ECO:0007669"/>
    <property type="project" value="UniProtKB-ARBA"/>
</dbReference>
<accession>A0A4Q0XES0</accession>
<dbReference type="Pfam" id="PF00754">
    <property type="entry name" value="F5_F8_type_C"/>
    <property type="match status" value="1"/>
</dbReference>
<dbReference type="Gene3D" id="2.130.10.80">
    <property type="entry name" value="Galactose oxidase/kelch, beta-propeller"/>
    <property type="match status" value="1"/>
</dbReference>
<evidence type="ECO:0000313" key="5">
    <source>
        <dbReference type="Proteomes" id="UP000289792"/>
    </source>
</evidence>
<keyword evidence="1" id="KW-0732">Signal</keyword>
<name>A0A4Q0XES0_9FLAO</name>
<comment type="caution">
    <text evidence="4">The sequence shown here is derived from an EMBL/GenBank/DDBJ whole genome shotgun (WGS) entry which is preliminary data.</text>
</comment>
<dbReference type="Gene3D" id="2.60.120.260">
    <property type="entry name" value="Galactose-binding domain-like"/>
    <property type="match status" value="1"/>
</dbReference>
<proteinExistence type="predicted"/>
<dbReference type="InterPro" id="IPR000421">
    <property type="entry name" value="FA58C"/>
</dbReference>
<dbReference type="PANTHER" id="PTHR32208">
    <property type="entry name" value="SECRETED PROTEIN-RELATED"/>
    <property type="match status" value="1"/>
</dbReference>
<dbReference type="InterPro" id="IPR015202">
    <property type="entry name" value="GO-like_E_set"/>
</dbReference>